<organism evidence="2 3">
    <name type="scientific">Sphaeroforma arctica JP610</name>
    <dbReference type="NCBI Taxonomy" id="667725"/>
    <lineage>
        <taxon>Eukaryota</taxon>
        <taxon>Ichthyosporea</taxon>
        <taxon>Ichthyophonida</taxon>
        <taxon>Sphaeroforma</taxon>
    </lineage>
</organism>
<feature type="transmembrane region" description="Helical" evidence="1">
    <location>
        <begin position="618"/>
        <end position="640"/>
    </location>
</feature>
<dbReference type="Proteomes" id="UP000054560">
    <property type="component" value="Unassembled WGS sequence"/>
</dbReference>
<sequence length="654" mass="70025">MSTPVQNLDDIPRLDLKKLWVSFPDLLDGATVLMFVAEAGDTATGVELTVTPTTATGLSALKVHTDNTLYKDPDLTTATKFKLQYERGGSAGPVFGISDVTSEKYVRDDLDAEQLKLGSAQYARLVVCDAREVTTAKTTLTGAPAGLLMTNTDKSEGYKRYKVYLTLLALSDQSIATLTNRTEIPYFRKRCCMGSFEGTTACDSQNLSYSSATCDQVMTNHCNTAGFTGAVCQRWARQRPTVSQKPIQDWCKLPANASKNERACFDSTKIAAFIAKTRNDYPNSDPSASLYVCSDAACHDSGLSLPAQGGLACGDVIMQSCTIDVADGASVGGTVNQECVNDASLANEQTNNTNTTELIADGNSPGNLSPNDTNQADGSTSKVKWVIAGIVVAKRQGFVREYKWATMTTTNVSTFTININTQRLDLSQDKTKFERTTRTSPDIVIPKFVFQGDPVLEPSTTTGKCGFRVRIKGGVDNASSESYVMKVGADKIIAPDMSVGDTQSMLLVLGDVTFDSTLKRATATSIRIPDTTDLLGIDPLTNQMVVIDSTSTTPPDAITSVILTFDSDTAALTCPVTPAAAATTTTVVNPLVVTEITPTHSDVSALDTVYGKFRLQTWLIIGGSVTFGLFLLIISIALAVKKPASHEPVHVLLK</sequence>
<evidence type="ECO:0000313" key="3">
    <source>
        <dbReference type="Proteomes" id="UP000054560"/>
    </source>
</evidence>
<evidence type="ECO:0000256" key="1">
    <source>
        <dbReference type="SAM" id="Phobius"/>
    </source>
</evidence>
<dbReference type="EMBL" id="KQ241815">
    <property type="protein sequence ID" value="KNC83696.1"/>
    <property type="molecule type" value="Genomic_DNA"/>
</dbReference>
<evidence type="ECO:0000313" key="2">
    <source>
        <dbReference type="EMBL" id="KNC83696.1"/>
    </source>
</evidence>
<dbReference type="AlphaFoldDB" id="A0A0L0G4F4"/>
<name>A0A0L0G4F4_9EUKA</name>
<reference evidence="2 3" key="1">
    <citation type="submission" date="2011-02" db="EMBL/GenBank/DDBJ databases">
        <title>The Genome Sequence of Sphaeroforma arctica JP610.</title>
        <authorList>
            <consortium name="The Broad Institute Genome Sequencing Platform"/>
            <person name="Russ C."/>
            <person name="Cuomo C."/>
            <person name="Young S.K."/>
            <person name="Zeng Q."/>
            <person name="Gargeya S."/>
            <person name="Alvarado L."/>
            <person name="Berlin A."/>
            <person name="Chapman S.B."/>
            <person name="Chen Z."/>
            <person name="Freedman E."/>
            <person name="Gellesch M."/>
            <person name="Goldberg J."/>
            <person name="Griggs A."/>
            <person name="Gujja S."/>
            <person name="Heilman E."/>
            <person name="Heiman D."/>
            <person name="Howarth C."/>
            <person name="Mehta T."/>
            <person name="Neiman D."/>
            <person name="Pearson M."/>
            <person name="Roberts A."/>
            <person name="Saif S."/>
            <person name="Shea T."/>
            <person name="Shenoy N."/>
            <person name="Sisk P."/>
            <person name="Stolte C."/>
            <person name="Sykes S."/>
            <person name="White J."/>
            <person name="Yandava C."/>
            <person name="Burger G."/>
            <person name="Gray M.W."/>
            <person name="Holland P.W.H."/>
            <person name="King N."/>
            <person name="Lang F.B.F."/>
            <person name="Roger A.J."/>
            <person name="Ruiz-Trillo I."/>
            <person name="Haas B."/>
            <person name="Nusbaum C."/>
            <person name="Birren B."/>
        </authorList>
    </citation>
    <scope>NUCLEOTIDE SEQUENCE [LARGE SCALE GENOMIC DNA]</scope>
    <source>
        <strain evidence="2 3">JP610</strain>
    </source>
</reference>
<dbReference type="GeneID" id="25904559"/>
<keyword evidence="1" id="KW-0812">Transmembrane</keyword>
<protein>
    <submittedName>
        <fullName evidence="2">Uncharacterized protein</fullName>
    </submittedName>
</protein>
<proteinExistence type="predicted"/>
<keyword evidence="1" id="KW-1133">Transmembrane helix</keyword>
<dbReference type="RefSeq" id="XP_014157598.1">
    <property type="nucleotide sequence ID" value="XM_014302123.1"/>
</dbReference>
<accession>A0A0L0G4F4</accession>
<gene>
    <name evidence="2" type="ORF">SARC_04055</name>
</gene>
<keyword evidence="3" id="KW-1185">Reference proteome</keyword>
<keyword evidence="1" id="KW-0472">Membrane</keyword>